<sequence>MSLSSPVFLKSPFERYLDTNYTPSREDAAMIRMIIEGQDYILQAIDAQLHRVETEIVQLQLTQTELSSYRTVHKNIKDRHSALLSEVFQASVPTAEEWQGLVEAKFGPHPVVALTHVCRQWRELALNTPLLWTNVPVDPLLDYFEGSTVFLRSMAKVVEMVTAFVSRASLLPITFSLTGMDPNVFDDPGFSTTVSPLINALRRAQWADVTLDLRFHPAASPYARLIPVPPQSQNTIRRLKVYHTGPGASAQREPVLDFGGSTPRRLTHLEVDVPGHQLCDMQVNWAALTHLAIGPISRHPKNRTNGFTLVGPPTLTPVQALQYWSSCGGAYISSGAKYASILDQTSQSQVQSRIQSATRSPFLVFIRSRLGGFLCQKDSPHPLSYRLFNTSRSSTNTTIQPDPRPRMLAHWSSQFGAMDPSSKKSLSITGV</sequence>
<dbReference type="OrthoDB" id="2269034at2759"/>
<name>A0A4Y7TI03_COPMI</name>
<protein>
    <submittedName>
        <fullName evidence="1">Uncharacterized protein</fullName>
    </submittedName>
</protein>
<evidence type="ECO:0000313" key="2">
    <source>
        <dbReference type="Proteomes" id="UP000298030"/>
    </source>
</evidence>
<gene>
    <name evidence="1" type="ORF">FA13DRAFT_163333</name>
</gene>
<reference evidence="1 2" key="1">
    <citation type="journal article" date="2019" name="Nat. Ecol. Evol.">
        <title>Megaphylogeny resolves global patterns of mushroom evolution.</title>
        <authorList>
            <person name="Varga T."/>
            <person name="Krizsan K."/>
            <person name="Foldi C."/>
            <person name="Dima B."/>
            <person name="Sanchez-Garcia M."/>
            <person name="Sanchez-Ramirez S."/>
            <person name="Szollosi G.J."/>
            <person name="Szarkandi J.G."/>
            <person name="Papp V."/>
            <person name="Albert L."/>
            <person name="Andreopoulos W."/>
            <person name="Angelini C."/>
            <person name="Antonin V."/>
            <person name="Barry K.W."/>
            <person name="Bougher N.L."/>
            <person name="Buchanan P."/>
            <person name="Buyck B."/>
            <person name="Bense V."/>
            <person name="Catcheside P."/>
            <person name="Chovatia M."/>
            <person name="Cooper J."/>
            <person name="Damon W."/>
            <person name="Desjardin D."/>
            <person name="Finy P."/>
            <person name="Geml J."/>
            <person name="Haridas S."/>
            <person name="Hughes K."/>
            <person name="Justo A."/>
            <person name="Karasinski D."/>
            <person name="Kautmanova I."/>
            <person name="Kiss B."/>
            <person name="Kocsube S."/>
            <person name="Kotiranta H."/>
            <person name="LaButti K.M."/>
            <person name="Lechner B.E."/>
            <person name="Liimatainen K."/>
            <person name="Lipzen A."/>
            <person name="Lukacs Z."/>
            <person name="Mihaltcheva S."/>
            <person name="Morgado L.N."/>
            <person name="Niskanen T."/>
            <person name="Noordeloos M.E."/>
            <person name="Ohm R.A."/>
            <person name="Ortiz-Santana B."/>
            <person name="Ovrebo C."/>
            <person name="Racz N."/>
            <person name="Riley R."/>
            <person name="Savchenko A."/>
            <person name="Shiryaev A."/>
            <person name="Soop K."/>
            <person name="Spirin V."/>
            <person name="Szebenyi C."/>
            <person name="Tomsovsky M."/>
            <person name="Tulloss R.E."/>
            <person name="Uehling J."/>
            <person name="Grigoriev I.V."/>
            <person name="Vagvolgyi C."/>
            <person name="Papp T."/>
            <person name="Martin F.M."/>
            <person name="Miettinen O."/>
            <person name="Hibbett D.S."/>
            <person name="Nagy L.G."/>
        </authorList>
    </citation>
    <scope>NUCLEOTIDE SEQUENCE [LARGE SCALE GENOMIC DNA]</scope>
    <source>
        <strain evidence="1 2">FP101781</strain>
    </source>
</reference>
<proteinExistence type="predicted"/>
<accession>A0A4Y7TI03</accession>
<dbReference type="AlphaFoldDB" id="A0A4Y7TI03"/>
<dbReference type="Proteomes" id="UP000298030">
    <property type="component" value="Unassembled WGS sequence"/>
</dbReference>
<organism evidence="1 2">
    <name type="scientific">Coprinellus micaceus</name>
    <name type="common">Glistening ink-cap mushroom</name>
    <name type="synonym">Coprinus micaceus</name>
    <dbReference type="NCBI Taxonomy" id="71717"/>
    <lineage>
        <taxon>Eukaryota</taxon>
        <taxon>Fungi</taxon>
        <taxon>Dikarya</taxon>
        <taxon>Basidiomycota</taxon>
        <taxon>Agaricomycotina</taxon>
        <taxon>Agaricomycetes</taxon>
        <taxon>Agaricomycetidae</taxon>
        <taxon>Agaricales</taxon>
        <taxon>Agaricineae</taxon>
        <taxon>Psathyrellaceae</taxon>
        <taxon>Coprinellus</taxon>
    </lineage>
</organism>
<dbReference type="EMBL" id="QPFP01000012">
    <property type="protein sequence ID" value="TEB33631.1"/>
    <property type="molecule type" value="Genomic_DNA"/>
</dbReference>
<comment type="caution">
    <text evidence="1">The sequence shown here is derived from an EMBL/GenBank/DDBJ whole genome shotgun (WGS) entry which is preliminary data.</text>
</comment>
<keyword evidence="2" id="KW-1185">Reference proteome</keyword>
<evidence type="ECO:0000313" key="1">
    <source>
        <dbReference type="EMBL" id="TEB33631.1"/>
    </source>
</evidence>